<sequence length="65" mass="7370">MKRAVMGIAGLVLASDGWILIALGYFNLGVVLPLALGARTPLYLRYNIWLREYFALLSSWVLHEY</sequence>
<evidence type="ECO:0000256" key="1">
    <source>
        <dbReference type="SAM" id="Phobius"/>
    </source>
</evidence>
<keyword evidence="1" id="KW-0812">Transmembrane</keyword>
<accession>A0ABZ2KC00</accession>
<evidence type="ECO:0000313" key="3">
    <source>
        <dbReference type="Proteomes" id="UP001379533"/>
    </source>
</evidence>
<keyword evidence="1" id="KW-0472">Membrane</keyword>
<proteinExistence type="predicted"/>
<keyword evidence="3" id="KW-1185">Reference proteome</keyword>
<protein>
    <submittedName>
        <fullName evidence="2">Uncharacterized protein</fullName>
    </submittedName>
</protein>
<dbReference type="RefSeq" id="WP_394846762.1">
    <property type="nucleotide sequence ID" value="NZ_CP089982.1"/>
</dbReference>
<keyword evidence="1" id="KW-1133">Transmembrane helix</keyword>
<organism evidence="2 3">
    <name type="scientific">Pendulispora brunnea</name>
    <dbReference type="NCBI Taxonomy" id="2905690"/>
    <lineage>
        <taxon>Bacteria</taxon>
        <taxon>Pseudomonadati</taxon>
        <taxon>Myxococcota</taxon>
        <taxon>Myxococcia</taxon>
        <taxon>Myxococcales</taxon>
        <taxon>Sorangiineae</taxon>
        <taxon>Pendulisporaceae</taxon>
        <taxon>Pendulispora</taxon>
    </lineage>
</organism>
<feature type="transmembrane region" description="Helical" evidence="1">
    <location>
        <begin position="24"/>
        <end position="44"/>
    </location>
</feature>
<dbReference type="Proteomes" id="UP001379533">
    <property type="component" value="Chromosome"/>
</dbReference>
<dbReference type="EMBL" id="CP089982">
    <property type="protein sequence ID" value="WXA96149.1"/>
    <property type="molecule type" value="Genomic_DNA"/>
</dbReference>
<evidence type="ECO:0000313" key="2">
    <source>
        <dbReference type="EMBL" id="WXA96149.1"/>
    </source>
</evidence>
<name>A0ABZ2KC00_9BACT</name>
<reference evidence="2 3" key="1">
    <citation type="submission" date="2021-12" db="EMBL/GenBank/DDBJ databases">
        <title>Discovery of the Pendulisporaceae a myxobacterial family with distinct sporulation behavior and unique specialized metabolism.</title>
        <authorList>
            <person name="Garcia R."/>
            <person name="Popoff A."/>
            <person name="Bader C.D."/>
            <person name="Loehr J."/>
            <person name="Walesch S."/>
            <person name="Walt C."/>
            <person name="Boldt J."/>
            <person name="Bunk B."/>
            <person name="Haeckl F.J.F.P.J."/>
            <person name="Gunesch A.P."/>
            <person name="Birkelbach J."/>
            <person name="Nuebel U."/>
            <person name="Pietschmann T."/>
            <person name="Bach T."/>
            <person name="Mueller R."/>
        </authorList>
    </citation>
    <scope>NUCLEOTIDE SEQUENCE [LARGE SCALE GENOMIC DNA]</scope>
    <source>
        <strain evidence="2 3">MSr12523</strain>
    </source>
</reference>
<gene>
    <name evidence="2" type="ORF">LZC95_04770</name>
</gene>